<dbReference type="Gene3D" id="1.50.10.100">
    <property type="entry name" value="Chondroitin AC/alginate lyase"/>
    <property type="match status" value="1"/>
</dbReference>
<dbReference type="PROSITE" id="PS51257">
    <property type="entry name" value="PROKAR_LIPOPROTEIN"/>
    <property type="match status" value="1"/>
</dbReference>
<feature type="signal peptide" evidence="1">
    <location>
        <begin position="1"/>
        <end position="26"/>
    </location>
</feature>
<dbReference type="Gene3D" id="1.10.1330.10">
    <property type="entry name" value="Dockerin domain"/>
    <property type="match status" value="1"/>
</dbReference>
<feature type="chain" id="PRO_5009522835" evidence="1">
    <location>
        <begin position="27"/>
        <end position="438"/>
    </location>
</feature>
<dbReference type="InterPro" id="IPR008929">
    <property type="entry name" value="Chondroitin_lyas"/>
</dbReference>
<name>A0A1F5Z6Y2_9BACT</name>
<proteinExistence type="predicted"/>
<dbReference type="PROSITE" id="PS00018">
    <property type="entry name" value="EF_HAND_1"/>
    <property type="match status" value="1"/>
</dbReference>
<accession>A0A1F5Z6Y2</accession>
<evidence type="ECO:0000256" key="1">
    <source>
        <dbReference type="SAM" id="SignalP"/>
    </source>
</evidence>
<evidence type="ECO:0000313" key="2">
    <source>
        <dbReference type="EMBL" id="OGG07927.1"/>
    </source>
</evidence>
<dbReference type="EMBL" id="MFJF01000006">
    <property type="protein sequence ID" value="OGG07927.1"/>
    <property type="molecule type" value="Genomic_DNA"/>
</dbReference>
<dbReference type="InterPro" id="IPR002105">
    <property type="entry name" value="Dockerin_1_rpt"/>
</dbReference>
<dbReference type="Proteomes" id="UP000177354">
    <property type="component" value="Unassembled WGS sequence"/>
</dbReference>
<dbReference type="InterPro" id="IPR036439">
    <property type="entry name" value="Dockerin_dom_sf"/>
</dbReference>
<sequence length="438" mass="47611">MKIFLILLTVKLFFAARLLFPAPLTAQSCPIADANGDCQVDGLDFNIWRNNYEQSTSQGKLKGDFNNDNMVNGLDYVLWLNDYGSSGNTNPPPTITSNISPTGSPVPVTLFPSSDGMWLSSKEIASLPTSGTAWNAVLSAANSSVSTPNLNQRDNDNTNTYAKALIYARTGNTKYRDEVRQILSKVMGTEKSANDVLAVLRNTYAYVIAADLINLKNFDPSFNSTFTGWLSKLRTNTSGGSCNHIIECHEKRPNNWGANAAASRIAIDLYINDKTDLTKAAAIHKGWMGDRSSYSSFTYGDLSWQCDPGKPVGINPKGCTKSGFTIDGVLPDDQRRAGGFTNNPPCENYVWGALQGATVATQLLQRAGYPAWDWQDKAILRAAQWLHSSQVKGTNWCAASGDDAWVPFLINKVYGTSFPGDPASVGKGLGFTGWTHAK</sequence>
<protein>
    <submittedName>
        <fullName evidence="2">Uncharacterized protein</fullName>
    </submittedName>
</protein>
<dbReference type="SUPFAM" id="SSF63446">
    <property type="entry name" value="Type I dockerin domain"/>
    <property type="match status" value="1"/>
</dbReference>
<dbReference type="GO" id="GO:0000272">
    <property type="term" value="P:polysaccharide catabolic process"/>
    <property type="evidence" value="ECO:0007669"/>
    <property type="project" value="InterPro"/>
</dbReference>
<reference evidence="2 3" key="1">
    <citation type="journal article" date="2016" name="Nat. Commun.">
        <title>Thousands of microbial genomes shed light on interconnected biogeochemical processes in an aquifer system.</title>
        <authorList>
            <person name="Anantharaman K."/>
            <person name="Brown C.T."/>
            <person name="Hug L.A."/>
            <person name="Sharon I."/>
            <person name="Castelle C.J."/>
            <person name="Probst A.J."/>
            <person name="Thomas B.C."/>
            <person name="Singh A."/>
            <person name="Wilkins M.J."/>
            <person name="Karaoz U."/>
            <person name="Brodie E.L."/>
            <person name="Williams K.H."/>
            <person name="Hubbard S.S."/>
            <person name="Banfield J.F."/>
        </authorList>
    </citation>
    <scope>NUCLEOTIDE SEQUENCE [LARGE SCALE GENOMIC DNA]</scope>
</reference>
<dbReference type="AlphaFoldDB" id="A0A1F5Z6Y2"/>
<dbReference type="InterPro" id="IPR018247">
    <property type="entry name" value="EF_Hand_1_Ca_BS"/>
</dbReference>
<keyword evidence="1" id="KW-0732">Signal</keyword>
<gene>
    <name evidence="2" type="ORF">A2777_00035</name>
</gene>
<organism evidence="2 3">
    <name type="scientific">Candidatus Gottesmanbacteria bacterium RIFCSPHIGHO2_01_FULL_40_15</name>
    <dbReference type="NCBI Taxonomy" id="1798376"/>
    <lineage>
        <taxon>Bacteria</taxon>
        <taxon>Candidatus Gottesmaniibacteriota</taxon>
    </lineage>
</organism>
<dbReference type="SUPFAM" id="SSF48230">
    <property type="entry name" value="Chondroitin AC/alginate lyase"/>
    <property type="match status" value="1"/>
</dbReference>
<dbReference type="GO" id="GO:0004553">
    <property type="term" value="F:hydrolase activity, hydrolyzing O-glycosyl compounds"/>
    <property type="evidence" value="ECO:0007669"/>
    <property type="project" value="InterPro"/>
</dbReference>
<dbReference type="Pfam" id="PF00404">
    <property type="entry name" value="Dockerin_1"/>
    <property type="match status" value="1"/>
</dbReference>
<evidence type="ECO:0000313" key="3">
    <source>
        <dbReference type="Proteomes" id="UP000177354"/>
    </source>
</evidence>
<comment type="caution">
    <text evidence="2">The sequence shown here is derived from an EMBL/GenBank/DDBJ whole genome shotgun (WGS) entry which is preliminary data.</text>
</comment>